<dbReference type="Proteomes" id="UP000034750">
    <property type="component" value="Unassembled WGS sequence"/>
</dbReference>
<name>A0A0M3G6I4_HAEHA</name>
<dbReference type="GO" id="GO:0101006">
    <property type="term" value="F:protein histidine phosphatase activity"/>
    <property type="evidence" value="ECO:0007669"/>
    <property type="project" value="InterPro"/>
</dbReference>
<dbReference type="GO" id="GO:0005737">
    <property type="term" value="C:cytoplasm"/>
    <property type="evidence" value="ECO:0007669"/>
    <property type="project" value="InterPro"/>
</dbReference>
<dbReference type="InterPro" id="IPR004449">
    <property type="entry name" value="SixA"/>
</dbReference>
<evidence type="ECO:0000256" key="1">
    <source>
        <dbReference type="ARBA" id="ARBA00022801"/>
    </source>
</evidence>
<dbReference type="PANTHER" id="PTHR20935">
    <property type="entry name" value="PHOSPHOGLYCERATE MUTASE-RELATED"/>
    <property type="match status" value="1"/>
</dbReference>
<keyword evidence="1" id="KW-0378">Hydrolase</keyword>
<protein>
    <submittedName>
        <fullName evidence="2">Phosphohistidine phosphatase</fullName>
    </submittedName>
</protein>
<gene>
    <name evidence="2" type="ORF">AAX18_05965</name>
</gene>
<dbReference type="AlphaFoldDB" id="A0A0M3G6I4"/>
<organism evidence="2 3">
    <name type="scientific">Haemophilus haemolyticus</name>
    <dbReference type="NCBI Taxonomy" id="726"/>
    <lineage>
        <taxon>Bacteria</taxon>
        <taxon>Pseudomonadati</taxon>
        <taxon>Pseudomonadota</taxon>
        <taxon>Gammaproteobacteria</taxon>
        <taxon>Pasteurellales</taxon>
        <taxon>Pasteurellaceae</taxon>
        <taxon>Haemophilus</taxon>
    </lineage>
</organism>
<dbReference type="InterPro" id="IPR013078">
    <property type="entry name" value="His_Pase_superF_clade-1"/>
</dbReference>
<dbReference type="InterPro" id="IPR029033">
    <property type="entry name" value="His_PPase_superfam"/>
</dbReference>
<dbReference type="SUPFAM" id="SSF53254">
    <property type="entry name" value="Phosphoglycerate mutase-like"/>
    <property type="match status" value="1"/>
</dbReference>
<dbReference type="InterPro" id="IPR051021">
    <property type="entry name" value="Mito_Ser/Thr_phosphatase"/>
</dbReference>
<dbReference type="Pfam" id="PF00300">
    <property type="entry name" value="His_Phos_1"/>
    <property type="match status" value="1"/>
</dbReference>
<accession>A0A0M3G6I4</accession>
<dbReference type="NCBIfam" id="TIGR00249">
    <property type="entry name" value="sixA"/>
    <property type="match status" value="1"/>
</dbReference>
<sequence length="165" mass="18857">MNIFIMRHGEAEVMANSDKARRLTAYGIKQAFSQGEWLKQHLSTLVINSLDRILVSPYVRAQETFHQVNQAFDLELENKLETWEGITPYGHAHSVIDYLEVLKHDGVKSVLIISHLPLVGEIVAELYGKRNPIPFYPATIAQLLWDGNKSEILMHQASREIHKID</sequence>
<dbReference type="PATRIC" id="fig|726.54.peg.1187"/>
<evidence type="ECO:0000313" key="3">
    <source>
        <dbReference type="Proteomes" id="UP000034750"/>
    </source>
</evidence>
<dbReference type="CDD" id="cd07067">
    <property type="entry name" value="HP_PGM_like"/>
    <property type="match status" value="1"/>
</dbReference>
<reference evidence="2 3" key="1">
    <citation type="submission" date="2015-05" db="EMBL/GenBank/DDBJ databases">
        <title>Comparative analyses of the lipooligosaccharides from nottypeable Haemophilus influenzae and Haemophilus haemolyticus.</title>
        <authorList>
            <person name="Post D.M.B."/>
            <person name="Ketterer M.R."/>
            <person name="Coffin J.E."/>
            <person name="Reinders L.M."/>
            <person name="Munson R.S.Jr."/>
            <person name="Bair T.B."/>
            <person name="Murphy T.F."/>
            <person name="Foster E."/>
            <person name="Gibson B.W."/>
            <person name="Apicella M.A."/>
        </authorList>
    </citation>
    <scope>NUCLEOTIDE SEQUENCE [LARGE SCALE GENOMIC DNA]</scope>
    <source>
        <strain evidence="2 3">11P18</strain>
    </source>
</reference>
<dbReference type="PANTHER" id="PTHR20935:SF1">
    <property type="entry name" value="SLL1549 PROTEIN"/>
    <property type="match status" value="1"/>
</dbReference>
<evidence type="ECO:0000313" key="2">
    <source>
        <dbReference type="EMBL" id="KKZ58373.1"/>
    </source>
</evidence>
<dbReference type="SMART" id="SM00855">
    <property type="entry name" value="PGAM"/>
    <property type="match status" value="1"/>
</dbReference>
<proteinExistence type="predicted"/>
<dbReference type="RefSeq" id="WP_005644808.1">
    <property type="nucleotide sequence ID" value="NZ_CP031238.1"/>
</dbReference>
<dbReference type="EMBL" id="LCTK01000029">
    <property type="protein sequence ID" value="KKZ58373.1"/>
    <property type="molecule type" value="Genomic_DNA"/>
</dbReference>
<comment type="caution">
    <text evidence="2">The sequence shown here is derived from an EMBL/GenBank/DDBJ whole genome shotgun (WGS) entry which is preliminary data.</text>
</comment>
<dbReference type="Gene3D" id="3.40.50.1240">
    <property type="entry name" value="Phosphoglycerate mutase-like"/>
    <property type="match status" value="1"/>
</dbReference>